<dbReference type="SUPFAM" id="SSF159713">
    <property type="entry name" value="Dhaf3308-like"/>
    <property type="match status" value="1"/>
</dbReference>
<evidence type="ECO:0000313" key="2">
    <source>
        <dbReference type="EMBL" id="KIX13133.1"/>
    </source>
</evidence>
<comment type="caution">
    <text evidence="2">The sequence shown here is derived from an EMBL/GenBank/DDBJ whole genome shotgun (WGS) entry which is preliminary data.</text>
</comment>
<reference evidence="2 3" key="1">
    <citation type="submission" date="2013-11" db="EMBL/GenBank/DDBJ databases">
        <title>Metagenomic analysis of a methanogenic consortium involved in long chain n-alkane degradation.</title>
        <authorList>
            <person name="Davidova I.A."/>
            <person name="Callaghan A.V."/>
            <person name="Wawrik B."/>
            <person name="Pruitt S."/>
            <person name="Marks C."/>
            <person name="Duncan K.E."/>
            <person name="Suflita J.M."/>
        </authorList>
    </citation>
    <scope>NUCLEOTIDE SEQUENCE [LARGE SCALE GENOMIC DNA]</scope>
    <source>
        <strain evidence="2 3">SPR</strain>
    </source>
</reference>
<dbReference type="InterPro" id="IPR007161">
    <property type="entry name" value="DUF364"/>
</dbReference>
<feature type="domain" description="Putative heavy-metal chelation" evidence="1">
    <location>
        <begin position="131"/>
        <end position="213"/>
    </location>
</feature>
<name>A0A0D2HRE4_9BACT</name>
<protein>
    <submittedName>
        <fullName evidence="2">Membrane protein</fullName>
    </submittedName>
</protein>
<dbReference type="RefSeq" id="WP_197282107.1">
    <property type="nucleotide sequence ID" value="NZ_AZAC01000018.1"/>
</dbReference>
<evidence type="ECO:0000259" key="1">
    <source>
        <dbReference type="Pfam" id="PF04016"/>
    </source>
</evidence>
<dbReference type="PATRIC" id="fig|1429043.3.peg.3311"/>
<dbReference type="Proteomes" id="UP000032233">
    <property type="component" value="Unassembled WGS sequence"/>
</dbReference>
<proteinExistence type="predicted"/>
<keyword evidence="3" id="KW-1185">Reference proteome</keyword>
<dbReference type="InParanoid" id="A0A0D2HRE4"/>
<dbReference type="EMBL" id="AZAC01000018">
    <property type="protein sequence ID" value="KIX13133.1"/>
    <property type="molecule type" value="Genomic_DNA"/>
</dbReference>
<sequence length="240" mass="26561">MDTYEKLRQTLIKTMESENWAEEKVQVKVRTLTPEEAIGDPEHRDYPLIKGRERMMAAEFRGCQGQAFTDRFGEFQGSLQEVANMELSNNFRRAVFLASLNAVLRAHGKVEKTIHCKDEAPPNCAAQLAEMVAERFGNPKVALVGLQPRMAQALATRFELRITDMDQDNIGQKRFGVVVESEKETASVLDWCDLALVTGTTFSNASVTSMLNGKPVIFYGVTVAGPAAALGLDRFCPLAS</sequence>
<dbReference type="Gene3D" id="3.40.50.11590">
    <property type="match status" value="1"/>
</dbReference>
<evidence type="ECO:0000313" key="3">
    <source>
        <dbReference type="Proteomes" id="UP000032233"/>
    </source>
</evidence>
<gene>
    <name evidence="2" type="ORF">X474_15665</name>
</gene>
<dbReference type="Pfam" id="PF04016">
    <property type="entry name" value="DUF364"/>
    <property type="match status" value="1"/>
</dbReference>
<dbReference type="STRING" id="1429043.X474_15665"/>
<dbReference type="AlphaFoldDB" id="A0A0D2HRE4"/>
<organism evidence="2 3">
    <name type="scientific">Dethiosulfatarculus sandiegensis</name>
    <dbReference type="NCBI Taxonomy" id="1429043"/>
    <lineage>
        <taxon>Bacteria</taxon>
        <taxon>Pseudomonadati</taxon>
        <taxon>Thermodesulfobacteriota</taxon>
        <taxon>Desulfarculia</taxon>
        <taxon>Desulfarculales</taxon>
        <taxon>Desulfarculaceae</taxon>
        <taxon>Dethiosulfatarculus</taxon>
    </lineage>
</organism>
<accession>A0A0D2HRE4</accession>